<evidence type="ECO:0000313" key="3">
    <source>
        <dbReference type="EnsemblMetazoa" id="SCAU002089-PA"/>
    </source>
</evidence>
<dbReference type="AlphaFoldDB" id="A0A1I8NU88"/>
<feature type="compositionally biased region" description="Polar residues" evidence="1">
    <location>
        <begin position="237"/>
        <end position="252"/>
    </location>
</feature>
<dbReference type="Pfam" id="PF15311">
    <property type="entry name" value="HYLS1_C"/>
    <property type="match status" value="1"/>
</dbReference>
<dbReference type="Proteomes" id="UP000095300">
    <property type="component" value="Unassembled WGS sequence"/>
</dbReference>
<protein>
    <recommendedName>
        <fullName evidence="2">Centriolar and ciliogenesis-associated protein HYLS1 C-terminal domain-containing protein</fullName>
    </recommendedName>
</protein>
<dbReference type="KEGG" id="scac:106085051"/>
<feature type="compositionally biased region" description="Polar residues" evidence="1">
    <location>
        <begin position="288"/>
        <end position="301"/>
    </location>
</feature>
<evidence type="ECO:0000313" key="4">
    <source>
        <dbReference type="Proteomes" id="UP000095300"/>
    </source>
</evidence>
<feature type="compositionally biased region" description="Basic and acidic residues" evidence="1">
    <location>
        <begin position="59"/>
        <end position="81"/>
    </location>
</feature>
<feature type="compositionally biased region" description="Low complexity" evidence="1">
    <location>
        <begin position="302"/>
        <end position="311"/>
    </location>
</feature>
<gene>
    <name evidence="3" type="primary">106085051</name>
</gene>
<name>A0A1I8NU88_STOCA</name>
<sequence>MGVNTHQDDYYESLFRRTTASFRAKHNKENIKTRERVPTNENHSTAKTRKQSRQGPQRPLHESNRSNDHTARSETNTESRGSKAASKQEYGFPPAANTTTIKSMVEDMVAKILEEKLSNSTGTPETIASMGSRPMATVVQDLVNKILKDKLYGNESSPGSSKPLNSVIEDIVNEKLKEKLATLQAMHGTAENQVNWPNLHKDLTQNLKISKDKTDASKTLNSQAILTELLAKDDKPTSSNKQRSTTGRSQTPEWERVTENNAIKRMPRPRSNLPEWRGIDNESKDRPSTSQRTKRSQSPGASSSCRTSSRSLAPKGTSVLIPRSGSRPRKPTNSDPVALYQYYKNEWDYFRRYIPGETNHNRLRWHVRQRFLDPE</sequence>
<dbReference type="EnsemblMetazoa" id="SCAU002089-RA">
    <property type="protein sequence ID" value="SCAU002089-PA"/>
    <property type="gene ID" value="SCAU002089"/>
</dbReference>
<feature type="region of interest" description="Disordered" evidence="1">
    <location>
        <begin position="230"/>
        <end position="335"/>
    </location>
</feature>
<dbReference type="OrthoDB" id="6343432at2759"/>
<keyword evidence="4" id="KW-1185">Reference proteome</keyword>
<proteinExistence type="predicted"/>
<feature type="compositionally biased region" description="Basic and acidic residues" evidence="1">
    <location>
        <begin position="27"/>
        <end position="38"/>
    </location>
</feature>
<feature type="domain" description="Centriolar and ciliogenesis-associated protein HYLS1 C-terminal" evidence="2">
    <location>
        <begin position="328"/>
        <end position="373"/>
    </location>
</feature>
<evidence type="ECO:0000256" key="1">
    <source>
        <dbReference type="SAM" id="MobiDB-lite"/>
    </source>
</evidence>
<dbReference type="InterPro" id="IPR027918">
    <property type="entry name" value="HYLS1_C_dom"/>
</dbReference>
<evidence type="ECO:0000259" key="2">
    <source>
        <dbReference type="Pfam" id="PF15311"/>
    </source>
</evidence>
<reference evidence="3" key="1">
    <citation type="submission" date="2020-05" db="UniProtKB">
        <authorList>
            <consortium name="EnsemblMetazoa"/>
        </authorList>
    </citation>
    <scope>IDENTIFICATION</scope>
    <source>
        <strain evidence="3">USDA</strain>
    </source>
</reference>
<dbReference type="VEuPathDB" id="VectorBase:SCAU002089"/>
<accession>A0A1I8NU88</accession>
<feature type="compositionally biased region" description="Basic and acidic residues" evidence="1">
    <location>
        <begin position="277"/>
        <end position="287"/>
    </location>
</feature>
<feature type="region of interest" description="Disordered" evidence="1">
    <location>
        <begin position="22"/>
        <end position="97"/>
    </location>
</feature>
<organism evidence="3 4">
    <name type="scientific">Stomoxys calcitrans</name>
    <name type="common">Stable fly</name>
    <name type="synonym">Conops calcitrans</name>
    <dbReference type="NCBI Taxonomy" id="35570"/>
    <lineage>
        <taxon>Eukaryota</taxon>
        <taxon>Metazoa</taxon>
        <taxon>Ecdysozoa</taxon>
        <taxon>Arthropoda</taxon>
        <taxon>Hexapoda</taxon>
        <taxon>Insecta</taxon>
        <taxon>Pterygota</taxon>
        <taxon>Neoptera</taxon>
        <taxon>Endopterygota</taxon>
        <taxon>Diptera</taxon>
        <taxon>Brachycera</taxon>
        <taxon>Muscomorpha</taxon>
        <taxon>Muscoidea</taxon>
        <taxon>Muscidae</taxon>
        <taxon>Stomoxys</taxon>
    </lineage>
</organism>